<name>A0A9X3SA97_9ACTN</name>
<dbReference type="InterPro" id="IPR022409">
    <property type="entry name" value="PKD/Chitinase_dom"/>
</dbReference>
<dbReference type="SMART" id="SM00606">
    <property type="entry name" value="CBD_IV"/>
    <property type="match status" value="1"/>
</dbReference>
<dbReference type="SUPFAM" id="SSF49299">
    <property type="entry name" value="PKD domain"/>
    <property type="match status" value="1"/>
</dbReference>
<dbReference type="PROSITE" id="PS51175">
    <property type="entry name" value="CBM6"/>
    <property type="match status" value="1"/>
</dbReference>
<dbReference type="Pfam" id="PF07995">
    <property type="entry name" value="GSDH"/>
    <property type="match status" value="2"/>
</dbReference>
<dbReference type="Pfam" id="PF03422">
    <property type="entry name" value="CBM_6"/>
    <property type="match status" value="1"/>
</dbReference>
<gene>
    <name evidence="6" type="ORF">OJ997_07290</name>
</gene>
<evidence type="ECO:0000313" key="7">
    <source>
        <dbReference type="Proteomes" id="UP001147653"/>
    </source>
</evidence>
<evidence type="ECO:0000256" key="2">
    <source>
        <dbReference type="SAM" id="MobiDB-lite"/>
    </source>
</evidence>
<dbReference type="InterPro" id="IPR029062">
    <property type="entry name" value="Class_I_gatase-like"/>
</dbReference>
<feature type="domain" description="CBM6" evidence="5">
    <location>
        <begin position="1196"/>
        <end position="1340"/>
    </location>
</feature>
<feature type="region of interest" description="Disordered" evidence="2">
    <location>
        <begin position="135"/>
        <end position="164"/>
    </location>
</feature>
<dbReference type="GO" id="GO:0030246">
    <property type="term" value="F:carbohydrate binding"/>
    <property type="evidence" value="ECO:0007669"/>
    <property type="project" value="InterPro"/>
</dbReference>
<comment type="caution">
    <text evidence="6">The sequence shown here is derived from an EMBL/GenBank/DDBJ whole genome shotgun (WGS) entry which is preliminary data.</text>
</comment>
<dbReference type="SMART" id="SM00089">
    <property type="entry name" value="PKD"/>
    <property type="match status" value="1"/>
</dbReference>
<dbReference type="PANTHER" id="PTHR19328">
    <property type="entry name" value="HEDGEHOG-INTERACTING PROTEIN"/>
    <property type="match status" value="1"/>
</dbReference>
<dbReference type="GO" id="GO:0005975">
    <property type="term" value="P:carbohydrate metabolic process"/>
    <property type="evidence" value="ECO:0007669"/>
    <property type="project" value="UniProtKB-ARBA"/>
</dbReference>
<feature type="signal peptide" evidence="3">
    <location>
        <begin position="1"/>
        <end position="24"/>
    </location>
</feature>
<feature type="compositionally biased region" description="Low complexity" evidence="2">
    <location>
        <begin position="149"/>
        <end position="158"/>
    </location>
</feature>
<dbReference type="EMBL" id="JAPDDP010000009">
    <property type="protein sequence ID" value="MDA0180095.1"/>
    <property type="molecule type" value="Genomic_DNA"/>
</dbReference>
<dbReference type="Gene3D" id="2.60.40.10">
    <property type="entry name" value="Immunoglobulins"/>
    <property type="match status" value="1"/>
</dbReference>
<dbReference type="CDD" id="cd04084">
    <property type="entry name" value="CBM6_xylanase-like"/>
    <property type="match status" value="1"/>
</dbReference>
<evidence type="ECO:0000256" key="3">
    <source>
        <dbReference type="SAM" id="SignalP"/>
    </source>
</evidence>
<evidence type="ECO:0000256" key="1">
    <source>
        <dbReference type="ARBA" id="ARBA00022729"/>
    </source>
</evidence>
<evidence type="ECO:0000259" key="5">
    <source>
        <dbReference type="PROSITE" id="PS51175"/>
    </source>
</evidence>
<keyword evidence="7" id="KW-1185">Reference proteome</keyword>
<dbReference type="InterPro" id="IPR013783">
    <property type="entry name" value="Ig-like_fold"/>
</dbReference>
<feature type="domain" description="PKD" evidence="4">
    <location>
        <begin position="1006"/>
        <end position="1090"/>
    </location>
</feature>
<dbReference type="SUPFAM" id="SSF50952">
    <property type="entry name" value="Soluble quinoprotein glucose dehydrogenase"/>
    <property type="match status" value="1"/>
</dbReference>
<evidence type="ECO:0000259" key="4">
    <source>
        <dbReference type="PROSITE" id="PS50093"/>
    </source>
</evidence>
<dbReference type="PROSITE" id="PS50093">
    <property type="entry name" value="PKD"/>
    <property type="match status" value="1"/>
</dbReference>
<feature type="compositionally biased region" description="Basic and acidic residues" evidence="2">
    <location>
        <begin position="820"/>
        <end position="833"/>
    </location>
</feature>
<dbReference type="InterPro" id="IPR035986">
    <property type="entry name" value="PKD_dom_sf"/>
</dbReference>
<dbReference type="RefSeq" id="WP_270024405.1">
    <property type="nucleotide sequence ID" value="NZ_JAPDDP010000009.1"/>
</dbReference>
<accession>A0A9X3SA97</accession>
<dbReference type="Gene3D" id="3.40.50.880">
    <property type="match status" value="1"/>
</dbReference>
<dbReference type="InterPro" id="IPR011042">
    <property type="entry name" value="6-blade_b-propeller_TolB-like"/>
</dbReference>
<proteinExistence type="predicted"/>
<dbReference type="InterPro" id="IPR029010">
    <property type="entry name" value="ThuA-like"/>
</dbReference>
<dbReference type="InterPro" id="IPR012938">
    <property type="entry name" value="Glc/Sorbosone_DH"/>
</dbReference>
<dbReference type="Pfam" id="PF06283">
    <property type="entry name" value="ThuA"/>
    <property type="match status" value="1"/>
</dbReference>
<dbReference type="SUPFAM" id="SSF49785">
    <property type="entry name" value="Galactose-binding domain-like"/>
    <property type="match status" value="1"/>
</dbReference>
<feature type="chain" id="PRO_5040958302" evidence="3">
    <location>
        <begin position="25"/>
        <end position="1352"/>
    </location>
</feature>
<dbReference type="Gene3D" id="2.120.10.30">
    <property type="entry name" value="TolB, C-terminal domain"/>
    <property type="match status" value="2"/>
</dbReference>
<dbReference type="Proteomes" id="UP001147653">
    <property type="component" value="Unassembled WGS sequence"/>
</dbReference>
<dbReference type="Gene3D" id="2.60.120.260">
    <property type="entry name" value="Galactose-binding domain-like"/>
    <property type="match status" value="1"/>
</dbReference>
<dbReference type="InterPro" id="IPR005084">
    <property type="entry name" value="CBM6"/>
</dbReference>
<feature type="compositionally biased region" description="Pro residues" evidence="2">
    <location>
        <begin position="138"/>
        <end position="148"/>
    </location>
</feature>
<dbReference type="PANTHER" id="PTHR19328:SF75">
    <property type="entry name" value="ALDOSE SUGAR DEHYDROGENASE YLII"/>
    <property type="match status" value="1"/>
</dbReference>
<dbReference type="InterPro" id="IPR000601">
    <property type="entry name" value="PKD_dom"/>
</dbReference>
<keyword evidence="1 3" id="KW-0732">Signal</keyword>
<sequence>MFRSGTAVGLLAAALALGAPATGAAKSTPKIKLRTVGTPPTTAAPGASFTLKGQLINAARTTQRPKLTITLRRTKTSKAIKLTTKTLARVKAGKTLRFSATVKVPASLANGSYYVRTCVSGACKYSTKRLTVRKPAVTPAPTPTPTPVTPGATATPTPTATPGPIEPTLDFPATTGEFDVLVFHKGADTTVATIRELGKTEKFGVAVTGDATAFSEAYLKRYRTVVFAGVTGDVLSDAQQNEFVSYFKEGGGFLALGDAIAAEPGWDFLTGVLGARAKGAPAASAPATIKVADRGHVATRTLPQSWKVTDAFPNFDTNVRGVAHVLATVDEHTYTGGTMGFDHPIAWCKNYQGGRSFYSGLSSFTTKDAQEHLAGAIEWTGGVADRIYSDCGATVVANYQQTKISAPPNLNEPIGFDILPDGRVLQTARNGQLRLHDPVKGETKVIATLPVYTNSEDGLYGPAVDNDFATNQWVYLYYAPQTVSVKKCDGTTANVTTGAGSAPETAADPCVWQDQWSGYFQLSRFKFVDGETPSLDLGSEQKILKVDNDRGACCHVGGDIDFDKHGNLWLVTGDDTPSGGGNSGGFAPFNDSKLDEKQTVTATAPFTLTFDGQTTTQLTATATADQIKAALEALANVAPGDVIVTGSAASATVQFDGAYAERSVPALTATGATIATTQEGGWFNAPYVDARRTAQNTNDLRGKVLRIKVKGDGSYEIPQGNLFPLINGEPVAKTRPEIYAMGFRNPFRIQVDEHDVAYVTDYSPDSAVPENFRGPAGTGRVEIVRKPSNYGWPLCASPSLPYYRWNFNTSKPLDATPTQHDCEDPTKGPKNESRWNTGLDHAPALTAPDIWYSFRDNAEPALGTPCLAYYDGSGGTCPQLFPELGNRGGVAPHGAVKYTFDPSNPSETKFPAYYDDAVFLGEFGQDVLREVRLDDKGGIFKINDILDCGDFSADRTSLPFECDGPMDMQFGADGAFYLLTYGDGFFSPNPDAGMYKFEYVGGKRKPQAQLNTNVTNGRAPLNVQFSSDGSRDPDPGDSISYAWDFDNNGSVDSIDPNPSFIYTANGVYTAKLTVTDSSGNIDIKTTQITVGNTQPKITITTPAEGGFFDWGDKIPFTVTVEDAEDGPGDCSKVEVTFVLLHDDHGHGEQNLLGCSGTLQTVAEDINHGGHLAGGISVTYTDQGANGQPALTTIQQTVVQAKKHEGELMTSRSGTASGTSFLGAPSYASSLDPGDWVAVNRKIDLRGISGITVNVASCGATVGAPGGSLELRLDSPTGPLLKAIDIKVTDNGPYCAYVPAFTTVTTPVTDPGGAHTLYLVPKAVDGGLAKDLFLVDSIQFDGDGIGTLKEETK</sequence>
<reference evidence="6" key="1">
    <citation type="submission" date="2022-10" db="EMBL/GenBank/DDBJ databases">
        <title>The WGS of Solirubrobacter phytolaccae KCTC 29190.</title>
        <authorList>
            <person name="Jiang Z."/>
        </authorList>
    </citation>
    <scope>NUCLEOTIDE SEQUENCE</scope>
    <source>
        <strain evidence="6">KCTC 29190</strain>
    </source>
</reference>
<protein>
    <submittedName>
        <fullName evidence="6">ThuA domain-containing protein</fullName>
    </submittedName>
</protein>
<dbReference type="CDD" id="cd00146">
    <property type="entry name" value="PKD"/>
    <property type="match status" value="1"/>
</dbReference>
<dbReference type="InterPro" id="IPR008979">
    <property type="entry name" value="Galactose-bd-like_sf"/>
</dbReference>
<dbReference type="Pfam" id="PF18911">
    <property type="entry name" value="PKD_4"/>
    <property type="match status" value="1"/>
</dbReference>
<dbReference type="InterPro" id="IPR006584">
    <property type="entry name" value="Cellulose-bd_IV"/>
</dbReference>
<evidence type="ECO:0000313" key="6">
    <source>
        <dbReference type="EMBL" id="MDA0180095.1"/>
    </source>
</evidence>
<dbReference type="InterPro" id="IPR011041">
    <property type="entry name" value="Quinoprot_gluc/sorb_DH_b-prop"/>
</dbReference>
<organism evidence="6 7">
    <name type="scientific">Solirubrobacter phytolaccae</name>
    <dbReference type="NCBI Taxonomy" id="1404360"/>
    <lineage>
        <taxon>Bacteria</taxon>
        <taxon>Bacillati</taxon>
        <taxon>Actinomycetota</taxon>
        <taxon>Thermoleophilia</taxon>
        <taxon>Solirubrobacterales</taxon>
        <taxon>Solirubrobacteraceae</taxon>
        <taxon>Solirubrobacter</taxon>
    </lineage>
</organism>
<dbReference type="SUPFAM" id="SSF52317">
    <property type="entry name" value="Class I glutamine amidotransferase-like"/>
    <property type="match status" value="1"/>
</dbReference>
<feature type="region of interest" description="Disordered" evidence="2">
    <location>
        <begin position="816"/>
        <end position="837"/>
    </location>
</feature>